<evidence type="ECO:0000313" key="1">
    <source>
        <dbReference type="EMBL" id="KAK0376876.1"/>
    </source>
</evidence>
<reference evidence="1" key="1">
    <citation type="submission" date="2023-04" db="EMBL/GenBank/DDBJ databases">
        <title>Colletotrichum limetticola genome sequence.</title>
        <authorList>
            <person name="Baroncelli R."/>
        </authorList>
    </citation>
    <scope>NUCLEOTIDE SEQUENCE</scope>
    <source>
        <strain evidence="1">KLA-Anderson</strain>
    </source>
</reference>
<proteinExistence type="predicted"/>
<evidence type="ECO:0000313" key="2">
    <source>
        <dbReference type="Proteomes" id="UP001169217"/>
    </source>
</evidence>
<sequence length="143" mass="16553">MVNQALVPFISLRRWVRAHLEDILDLLGMKKWNCIGMAETICETVARQDLPLFPAHSYRLETLRHIELVKDGPEHIACVDFALSQPVLVQYLSDFGLRPQLIHYDCLALRIDRCVVLHDRWKKNTGRLAVTNTQWSKVMADTM</sequence>
<name>A0ABQ9PZF8_9PEZI</name>
<protein>
    <submittedName>
        <fullName evidence="1">Uncharacterized protein</fullName>
    </submittedName>
</protein>
<gene>
    <name evidence="1" type="ORF">CLIM01_05772</name>
</gene>
<accession>A0ABQ9PZF8</accession>
<dbReference type="EMBL" id="JARUPT010000148">
    <property type="protein sequence ID" value="KAK0376876.1"/>
    <property type="molecule type" value="Genomic_DNA"/>
</dbReference>
<dbReference type="Proteomes" id="UP001169217">
    <property type="component" value="Unassembled WGS sequence"/>
</dbReference>
<comment type="caution">
    <text evidence="1">The sequence shown here is derived from an EMBL/GenBank/DDBJ whole genome shotgun (WGS) entry which is preliminary data.</text>
</comment>
<organism evidence="1 2">
    <name type="scientific">Colletotrichum limetticola</name>
    <dbReference type="NCBI Taxonomy" id="1209924"/>
    <lineage>
        <taxon>Eukaryota</taxon>
        <taxon>Fungi</taxon>
        <taxon>Dikarya</taxon>
        <taxon>Ascomycota</taxon>
        <taxon>Pezizomycotina</taxon>
        <taxon>Sordariomycetes</taxon>
        <taxon>Hypocreomycetidae</taxon>
        <taxon>Glomerellales</taxon>
        <taxon>Glomerellaceae</taxon>
        <taxon>Colletotrichum</taxon>
        <taxon>Colletotrichum acutatum species complex</taxon>
    </lineage>
</organism>
<keyword evidence="2" id="KW-1185">Reference proteome</keyword>